<sequence>MLKRRPTIRDHSAEANLFARRAFIGFVFVVSLIGILIMNVYNLQVVDFDTYKTRSNDNRIKVIPIAPNRGLIYDRNGVLLAENRPVYNLEVVPEDVKDLNKSLSQISQLLAISEQQISDFIEDISNNRRFKSQILKARLNEKEVAVFSVNQHKFPGFSVEARLSRYYPYGDTLTHALGYVAKLNKTELAELERQERDTNYRATYDIGKLGIEKYYEQQLHGTVGSQRVEVNNRGRVLRTLSVEPPIPGQDLVLTLDIGLQQIVQHALKDTRGAVIAIDPKDGGILALYSNPSYDPNLFVHGISSENYKQLLNEDRPLINRVTQGRYPPASTIKPHLAILGLEEGLVTEDSTIWDPGFFQIPNVDHKWRDWKRWGHGHVDVYTAIEESCDTYYYRIAYKLGISKIANFMDQFGFGDLSGIDIHEETAAILPTVEWKRARFKENWWPGDTISVGIGQGYWTATPIQIANSVSILVNKGAHRQPHLVQVAKQEEAVTHLFTEEKPPVQLKNPHHWQIALDAMHNTVIRGTARSAFKGATYDPAGKTGTAQVVSIAQGEKYDAKKLKERHRDNAVYTGFAPFNDPQIVVAVVVENQKAGGSTIAAPIARQMMDYYFSAYPLDTDSQ</sequence>
<organism evidence="17 19">
    <name type="scientific">Pseudoalteromonas holothuriae</name>
    <dbReference type="NCBI Taxonomy" id="2963714"/>
    <lineage>
        <taxon>Bacteria</taxon>
        <taxon>Pseudomonadati</taxon>
        <taxon>Pseudomonadota</taxon>
        <taxon>Gammaproteobacteria</taxon>
        <taxon>Alteromonadales</taxon>
        <taxon>Pseudoalteromonadaceae</taxon>
        <taxon>Pseudoalteromonas</taxon>
    </lineage>
</organism>
<keyword evidence="14" id="KW-0862">Zinc</keyword>
<keyword evidence="3 14" id="KW-1003">Cell membrane</keyword>
<evidence type="ECO:0000313" key="18">
    <source>
        <dbReference type="EMBL" id="CAH9055649.1"/>
    </source>
</evidence>
<comment type="subcellular location">
    <subcellularLocation>
        <location evidence="14">Cell inner membrane</location>
        <topology evidence="14">Single-pass membrane protein</topology>
    </subcellularLocation>
    <subcellularLocation>
        <location evidence="2">Cell membrane</location>
    </subcellularLocation>
    <subcellularLocation>
        <location evidence="1">Membrane</location>
        <topology evidence="1">Single-pass membrane protein</topology>
    </subcellularLocation>
</comment>
<dbReference type="Gene3D" id="3.30.1390.30">
    <property type="entry name" value="Penicillin-binding protein 2a, domain 3"/>
    <property type="match status" value="1"/>
</dbReference>
<dbReference type="PANTHER" id="PTHR30627">
    <property type="entry name" value="PEPTIDOGLYCAN D,D-TRANSPEPTIDASE"/>
    <property type="match status" value="1"/>
</dbReference>
<dbReference type="Pfam" id="PF00905">
    <property type="entry name" value="Transpeptidase"/>
    <property type="match status" value="1"/>
</dbReference>
<name>A0A9W4QQS7_9GAMM</name>
<evidence type="ECO:0000256" key="5">
    <source>
        <dbReference type="ARBA" id="ARBA00022645"/>
    </source>
</evidence>
<dbReference type="Pfam" id="PF03717">
    <property type="entry name" value="PBP_dimer"/>
    <property type="match status" value="1"/>
</dbReference>
<evidence type="ECO:0000256" key="4">
    <source>
        <dbReference type="ARBA" id="ARBA00022519"/>
    </source>
</evidence>
<dbReference type="EMBL" id="CAMAPD010000005">
    <property type="protein sequence ID" value="CAH9055649.1"/>
    <property type="molecule type" value="Genomic_DNA"/>
</dbReference>
<evidence type="ECO:0000313" key="19">
    <source>
        <dbReference type="Proteomes" id="UP001152467"/>
    </source>
</evidence>
<dbReference type="PANTHER" id="PTHR30627:SF2">
    <property type="entry name" value="PEPTIDOGLYCAN D,D-TRANSPEPTIDASE MRDA"/>
    <property type="match status" value="1"/>
</dbReference>
<dbReference type="SUPFAM" id="SSF56601">
    <property type="entry name" value="beta-lactamase/transpeptidase-like"/>
    <property type="match status" value="1"/>
</dbReference>
<dbReference type="GO" id="GO:0009002">
    <property type="term" value="F:serine-type D-Ala-D-Ala carboxypeptidase activity"/>
    <property type="evidence" value="ECO:0007669"/>
    <property type="project" value="UniProtKB-UniRule"/>
</dbReference>
<dbReference type="InterPro" id="IPR036138">
    <property type="entry name" value="PBP_dimer_sf"/>
</dbReference>
<evidence type="ECO:0000256" key="7">
    <source>
        <dbReference type="ARBA" id="ARBA00022692"/>
    </source>
</evidence>
<dbReference type="GO" id="GO:0071555">
    <property type="term" value="P:cell wall organization"/>
    <property type="evidence" value="ECO:0007669"/>
    <property type="project" value="UniProtKB-KW"/>
</dbReference>
<evidence type="ECO:0000313" key="20">
    <source>
        <dbReference type="Proteomes" id="UP001152485"/>
    </source>
</evidence>
<keyword evidence="12 14" id="KW-0472">Membrane</keyword>
<keyword evidence="4 14" id="KW-0997">Cell inner membrane</keyword>
<dbReference type="RefSeq" id="WP_261592459.1">
    <property type="nucleotide sequence ID" value="NZ_CAMAPC010000001.1"/>
</dbReference>
<dbReference type="Proteomes" id="UP001152467">
    <property type="component" value="Unassembled WGS sequence"/>
</dbReference>
<dbReference type="Proteomes" id="UP001152485">
    <property type="component" value="Unassembled WGS sequence"/>
</dbReference>
<evidence type="ECO:0000256" key="14">
    <source>
        <dbReference type="HAMAP-Rule" id="MF_02081"/>
    </source>
</evidence>
<dbReference type="EC" id="3.4.16.4" evidence="14"/>
<dbReference type="GO" id="GO:0008658">
    <property type="term" value="F:penicillin binding"/>
    <property type="evidence" value="ECO:0007669"/>
    <property type="project" value="UniProtKB-UniRule"/>
</dbReference>
<keyword evidence="6 14" id="KW-0645">Protease</keyword>
<proteinExistence type="inferred from homology"/>
<feature type="binding site" evidence="14">
    <location>
        <position position="354"/>
    </location>
    <ligand>
        <name>Zn(2+)</name>
        <dbReference type="ChEBI" id="CHEBI:29105"/>
    </ligand>
</feature>
<comment type="cofactor">
    <cofactor evidence="14">
        <name>Zn(2+)</name>
        <dbReference type="ChEBI" id="CHEBI:29105"/>
    </cofactor>
    <text evidence="14">Binds one Zn(2+) ion per subunit.</text>
</comment>
<evidence type="ECO:0000259" key="15">
    <source>
        <dbReference type="Pfam" id="PF00905"/>
    </source>
</evidence>
<feature type="transmembrane region" description="Helical" evidence="14">
    <location>
        <begin position="21"/>
        <end position="41"/>
    </location>
</feature>
<dbReference type="GO" id="GO:0006508">
    <property type="term" value="P:proteolysis"/>
    <property type="evidence" value="ECO:0007669"/>
    <property type="project" value="UniProtKB-KW"/>
</dbReference>
<evidence type="ECO:0000256" key="9">
    <source>
        <dbReference type="ARBA" id="ARBA00022960"/>
    </source>
</evidence>
<keyword evidence="10 14" id="KW-0573">Peptidoglycan synthesis</keyword>
<feature type="binding site" evidence="14">
    <location>
        <position position="375"/>
    </location>
    <ligand>
        <name>Zn(2+)</name>
        <dbReference type="ChEBI" id="CHEBI:29105"/>
    </ligand>
</feature>
<dbReference type="InterPro" id="IPR012338">
    <property type="entry name" value="Beta-lactam/transpept-like"/>
</dbReference>
<evidence type="ECO:0000313" key="17">
    <source>
        <dbReference type="EMBL" id="CAH9049500.1"/>
    </source>
</evidence>
<feature type="active site" description="Acyl-ester intermediate" evidence="14">
    <location>
        <position position="330"/>
    </location>
</feature>
<evidence type="ECO:0000256" key="11">
    <source>
        <dbReference type="ARBA" id="ARBA00022989"/>
    </source>
</evidence>
<keyword evidence="19" id="KW-1185">Reference proteome</keyword>
<evidence type="ECO:0000256" key="6">
    <source>
        <dbReference type="ARBA" id="ARBA00022670"/>
    </source>
</evidence>
<dbReference type="Gene3D" id="3.90.1310.10">
    <property type="entry name" value="Penicillin-binding protein 2a (Domain 2)"/>
    <property type="match status" value="1"/>
</dbReference>
<keyword evidence="13 14" id="KW-0961">Cell wall biogenesis/degradation</keyword>
<accession>A0A9W4QQS7</accession>
<evidence type="ECO:0000256" key="1">
    <source>
        <dbReference type="ARBA" id="ARBA00004167"/>
    </source>
</evidence>
<feature type="binding site" evidence="14">
    <location>
        <position position="369"/>
    </location>
    <ligand>
        <name>Zn(2+)</name>
        <dbReference type="ChEBI" id="CHEBI:29105"/>
    </ligand>
</feature>
<keyword evidence="14" id="KW-0479">Metal-binding</keyword>
<evidence type="ECO:0000256" key="12">
    <source>
        <dbReference type="ARBA" id="ARBA00023136"/>
    </source>
</evidence>
<feature type="binding site" evidence="14">
    <location>
        <position position="388"/>
    </location>
    <ligand>
        <name>Zn(2+)</name>
        <dbReference type="ChEBI" id="CHEBI:29105"/>
    </ligand>
</feature>
<feature type="domain" description="Penicillin-binding protein dimerisation" evidence="16">
    <location>
        <begin position="65"/>
        <end position="240"/>
    </location>
</feature>
<comment type="function">
    <text evidence="14">Catalyzes cross-linking of the peptidoglycan cell wall.</text>
</comment>
<dbReference type="InterPro" id="IPR005311">
    <property type="entry name" value="PBP_dimer"/>
</dbReference>
<evidence type="ECO:0000256" key="13">
    <source>
        <dbReference type="ARBA" id="ARBA00023316"/>
    </source>
</evidence>
<keyword evidence="11 14" id="KW-1133">Transmembrane helix</keyword>
<comment type="similarity">
    <text evidence="14">Belongs to the transpeptidase family. MrdA subfamily.</text>
</comment>
<gene>
    <name evidence="14 17" type="primary">mrdA</name>
    <name evidence="17" type="ORF">PSECIP111854_00134</name>
    <name evidence="18" type="ORF">PSECIP111951_01286</name>
</gene>
<keyword evidence="5 14" id="KW-0121">Carboxypeptidase</keyword>
<dbReference type="GO" id="GO:0008270">
    <property type="term" value="F:zinc ion binding"/>
    <property type="evidence" value="ECO:0007669"/>
    <property type="project" value="UniProtKB-UniRule"/>
</dbReference>
<dbReference type="GO" id="GO:0009252">
    <property type="term" value="P:peptidoglycan biosynthetic process"/>
    <property type="evidence" value="ECO:0007669"/>
    <property type="project" value="UniProtKB-UniRule"/>
</dbReference>
<dbReference type="NCBIfam" id="TIGR03423">
    <property type="entry name" value="pbp2_mrdA"/>
    <property type="match status" value="1"/>
</dbReference>
<evidence type="ECO:0000256" key="8">
    <source>
        <dbReference type="ARBA" id="ARBA00022801"/>
    </source>
</evidence>
<evidence type="ECO:0000256" key="10">
    <source>
        <dbReference type="ARBA" id="ARBA00022984"/>
    </source>
</evidence>
<dbReference type="GO" id="GO:0005886">
    <property type="term" value="C:plasma membrane"/>
    <property type="evidence" value="ECO:0007669"/>
    <property type="project" value="UniProtKB-SubCell"/>
</dbReference>
<evidence type="ECO:0000256" key="2">
    <source>
        <dbReference type="ARBA" id="ARBA00004236"/>
    </source>
</evidence>
<evidence type="ECO:0000256" key="3">
    <source>
        <dbReference type="ARBA" id="ARBA00022475"/>
    </source>
</evidence>
<dbReference type="InterPro" id="IPR017790">
    <property type="entry name" value="Penicillin-binding_protein_2"/>
</dbReference>
<dbReference type="SUPFAM" id="SSF56519">
    <property type="entry name" value="Penicillin binding protein dimerisation domain"/>
    <property type="match status" value="1"/>
</dbReference>
<keyword evidence="9 14" id="KW-0133">Cell shape</keyword>
<keyword evidence="8 14" id="KW-0378">Hydrolase</keyword>
<dbReference type="HAMAP" id="MF_02081">
    <property type="entry name" value="MrdA_transpept"/>
    <property type="match status" value="1"/>
</dbReference>
<dbReference type="InterPro" id="IPR001460">
    <property type="entry name" value="PCN-bd_Tpept"/>
</dbReference>
<dbReference type="AlphaFoldDB" id="A0A9W4QQS7"/>
<dbReference type="Gene3D" id="3.40.710.10">
    <property type="entry name" value="DD-peptidase/beta-lactamase superfamily"/>
    <property type="match status" value="1"/>
</dbReference>
<protein>
    <recommendedName>
        <fullName evidence="14">Peptidoglycan D,D-transpeptidase MrdA</fullName>
        <ecNumber evidence="14">3.4.16.4</ecNumber>
    </recommendedName>
    <alternativeName>
        <fullName evidence="14">Penicillin-binding protein 2</fullName>
        <shortName evidence="14">PBP-2</shortName>
    </alternativeName>
</protein>
<dbReference type="GO" id="GO:0008360">
    <property type="term" value="P:regulation of cell shape"/>
    <property type="evidence" value="ECO:0007669"/>
    <property type="project" value="UniProtKB-KW"/>
</dbReference>
<comment type="pathway">
    <text evidence="14">Cell wall biogenesis; peptidoglycan biosynthesis.</text>
</comment>
<reference evidence="17 20" key="1">
    <citation type="submission" date="2022-07" db="EMBL/GenBank/DDBJ databases">
        <authorList>
            <person name="Criscuolo A."/>
        </authorList>
    </citation>
    <scope>NUCLEOTIDE SEQUENCE</scope>
    <source>
        <strain evidence="20">CIP 111951</strain>
        <strain evidence="17">CIP111854</strain>
        <strain evidence="18">CIP111951</strain>
    </source>
</reference>
<feature type="domain" description="Penicillin-binding protein transpeptidase" evidence="15">
    <location>
        <begin position="272"/>
        <end position="609"/>
    </location>
</feature>
<evidence type="ECO:0000259" key="16">
    <source>
        <dbReference type="Pfam" id="PF03717"/>
    </source>
</evidence>
<comment type="caution">
    <text evidence="17">The sequence shown here is derived from an EMBL/GenBank/DDBJ whole genome shotgun (WGS) entry which is preliminary data.</text>
</comment>
<dbReference type="EMBL" id="CAMAPC010000001">
    <property type="protein sequence ID" value="CAH9049500.1"/>
    <property type="molecule type" value="Genomic_DNA"/>
</dbReference>
<dbReference type="InterPro" id="IPR050515">
    <property type="entry name" value="Beta-lactam/transpept"/>
</dbReference>
<comment type="catalytic activity">
    <reaction evidence="14">
        <text>Preferential cleavage: (Ac)2-L-Lys-D-Ala-|-D-Ala. Also transpeptidation of peptidyl-alanyl moieties that are N-acyl substituents of D-alanine.</text>
        <dbReference type="EC" id="3.4.16.4"/>
    </reaction>
</comment>
<keyword evidence="7 14" id="KW-0812">Transmembrane</keyword>
<dbReference type="GO" id="GO:0071972">
    <property type="term" value="F:peptidoglycan L,D-transpeptidase activity"/>
    <property type="evidence" value="ECO:0007669"/>
    <property type="project" value="TreeGrafter"/>
</dbReference>